<keyword evidence="4" id="KW-1185">Reference proteome</keyword>
<organism evidence="3 4">
    <name type="scientific">Bifiguratus adelaidae</name>
    <dbReference type="NCBI Taxonomy" id="1938954"/>
    <lineage>
        <taxon>Eukaryota</taxon>
        <taxon>Fungi</taxon>
        <taxon>Fungi incertae sedis</taxon>
        <taxon>Mucoromycota</taxon>
        <taxon>Mucoromycotina</taxon>
        <taxon>Endogonomycetes</taxon>
        <taxon>Endogonales</taxon>
        <taxon>Endogonales incertae sedis</taxon>
        <taxon>Bifiguratus</taxon>
    </lineage>
</organism>
<dbReference type="InterPro" id="IPR021331">
    <property type="entry name" value="Hva1_TUDOR"/>
</dbReference>
<dbReference type="Pfam" id="PF11160">
    <property type="entry name" value="Hva1_TUDOR"/>
    <property type="match status" value="1"/>
</dbReference>
<accession>A0A261XYK2</accession>
<proteinExistence type="predicted"/>
<feature type="region of interest" description="Disordered" evidence="1">
    <location>
        <begin position="84"/>
        <end position="105"/>
    </location>
</feature>
<sequence length="105" mass="11511">MPVPAEALDPGDKVEYHPIGSEKTPTTSVVVDILTAPKRLQIGSREITVHASPDNPRILILNENTGKIAPYRVEHIEKVLVKRHQDPSSLARLSAETWDPNATGD</sequence>
<protein>
    <recommendedName>
        <fullName evidence="2">Hypervirulence associated protein TUDOR domain-containing protein</fullName>
    </recommendedName>
</protein>
<evidence type="ECO:0000256" key="1">
    <source>
        <dbReference type="SAM" id="MobiDB-lite"/>
    </source>
</evidence>
<dbReference type="OrthoDB" id="10052172at2759"/>
<comment type="caution">
    <text evidence="3">The sequence shown here is derived from an EMBL/GenBank/DDBJ whole genome shotgun (WGS) entry which is preliminary data.</text>
</comment>
<name>A0A261XYK2_9FUNG</name>
<evidence type="ECO:0000313" key="4">
    <source>
        <dbReference type="Proteomes" id="UP000242875"/>
    </source>
</evidence>
<gene>
    <name evidence="3" type="ORF">BZG36_03174</name>
</gene>
<feature type="region of interest" description="Disordered" evidence="1">
    <location>
        <begin position="1"/>
        <end position="22"/>
    </location>
</feature>
<dbReference type="Proteomes" id="UP000242875">
    <property type="component" value="Unassembled WGS sequence"/>
</dbReference>
<evidence type="ECO:0000313" key="3">
    <source>
        <dbReference type="EMBL" id="OZJ03445.1"/>
    </source>
</evidence>
<evidence type="ECO:0000259" key="2">
    <source>
        <dbReference type="Pfam" id="PF11160"/>
    </source>
</evidence>
<feature type="domain" description="Hypervirulence associated protein TUDOR" evidence="2">
    <location>
        <begin position="11"/>
        <end position="69"/>
    </location>
</feature>
<reference evidence="3 4" key="1">
    <citation type="journal article" date="2017" name="Mycologia">
        <title>Bifiguratus adelaidae, gen. et sp. nov., a new member of Mucoromycotina in endophytic and soil-dwelling habitats.</title>
        <authorList>
            <person name="Torres-Cruz T.J."/>
            <person name="Billingsley Tobias T.L."/>
            <person name="Almatruk M."/>
            <person name="Hesse C."/>
            <person name="Kuske C.R."/>
            <person name="Desiro A."/>
            <person name="Benucci G.M."/>
            <person name="Bonito G."/>
            <person name="Stajich J.E."/>
            <person name="Dunlap C."/>
            <person name="Arnold A.E."/>
            <person name="Porras-Alfaro A."/>
        </authorList>
    </citation>
    <scope>NUCLEOTIDE SEQUENCE [LARGE SCALE GENOMIC DNA]</scope>
    <source>
        <strain evidence="3 4">AZ0501</strain>
    </source>
</reference>
<dbReference type="EMBL" id="MVBO01000085">
    <property type="protein sequence ID" value="OZJ03445.1"/>
    <property type="molecule type" value="Genomic_DNA"/>
</dbReference>
<dbReference type="AlphaFoldDB" id="A0A261XYK2"/>